<dbReference type="PRINTS" id="PR00111">
    <property type="entry name" value="ABHYDROLASE"/>
</dbReference>
<dbReference type="PANTHER" id="PTHR43798:SF31">
    <property type="entry name" value="AB HYDROLASE SUPERFAMILY PROTEIN YCLE"/>
    <property type="match status" value="1"/>
</dbReference>
<name>A0ABW3L887_9BACI</name>
<proteinExistence type="predicted"/>
<dbReference type="GO" id="GO:0016787">
    <property type="term" value="F:hydrolase activity"/>
    <property type="evidence" value="ECO:0007669"/>
    <property type="project" value="UniProtKB-KW"/>
</dbReference>
<evidence type="ECO:0000313" key="4">
    <source>
        <dbReference type="EMBL" id="MFD1020829.1"/>
    </source>
</evidence>
<evidence type="ECO:0000256" key="2">
    <source>
        <dbReference type="SAM" id="Phobius"/>
    </source>
</evidence>
<sequence>MRQANSVGKKVKKGLKITGITLVTIVVFLLVAGFVYEKANYNRVDEVYPPDGEMMSVGGKQLHVNVEGVRTSLPTVIIEAGTGNWSYDWSYVQDQLAERTRVITYDRAGYGYSDAPGEGFSLDGTVEDLRQVMEAADVTEPVILVGHSAGGLYTRLFAEKYPDKVAGMVLVDARNEFFEEKAPEYNKAFFDTQDQTFNRLLASIGVVRFLGQSQLDGQMPYYVDTEKYVNVHWDAPFFKVMDKEIEQLPEGEAKLKGTSLEDIPLVVISPSMPEMNATELGFSEEEEQAFAQAWKESQMELLELSSDSRMMVVYSSHAVMYDQPEVIVEAVLSLR</sequence>
<feature type="domain" description="AB hydrolase-1" evidence="3">
    <location>
        <begin position="74"/>
        <end position="198"/>
    </location>
</feature>
<reference evidence="5" key="1">
    <citation type="journal article" date="2019" name="Int. J. Syst. Evol. Microbiol.">
        <title>The Global Catalogue of Microorganisms (GCM) 10K type strain sequencing project: providing services to taxonomists for standard genome sequencing and annotation.</title>
        <authorList>
            <consortium name="The Broad Institute Genomics Platform"/>
            <consortium name="The Broad Institute Genome Sequencing Center for Infectious Disease"/>
            <person name="Wu L."/>
            <person name="Ma J."/>
        </authorList>
    </citation>
    <scope>NUCLEOTIDE SEQUENCE [LARGE SCALE GENOMIC DNA]</scope>
    <source>
        <strain evidence="5">CCUG 56607</strain>
    </source>
</reference>
<keyword evidence="1 4" id="KW-0378">Hydrolase</keyword>
<comment type="caution">
    <text evidence="4">The sequence shown here is derived from an EMBL/GenBank/DDBJ whole genome shotgun (WGS) entry which is preliminary data.</text>
</comment>
<keyword evidence="2" id="KW-1133">Transmembrane helix</keyword>
<dbReference type="InterPro" id="IPR029058">
    <property type="entry name" value="AB_hydrolase_fold"/>
</dbReference>
<protein>
    <submittedName>
        <fullName evidence="4">Alpha/beta fold hydrolase</fullName>
    </submittedName>
</protein>
<keyword evidence="2" id="KW-0812">Transmembrane</keyword>
<evidence type="ECO:0000256" key="1">
    <source>
        <dbReference type="ARBA" id="ARBA00022801"/>
    </source>
</evidence>
<dbReference type="PANTHER" id="PTHR43798">
    <property type="entry name" value="MONOACYLGLYCEROL LIPASE"/>
    <property type="match status" value="1"/>
</dbReference>
<keyword evidence="5" id="KW-1185">Reference proteome</keyword>
<dbReference type="SUPFAM" id="SSF53474">
    <property type="entry name" value="alpha/beta-Hydrolases"/>
    <property type="match status" value="1"/>
</dbReference>
<organism evidence="4 5">
    <name type="scientific">Thalassobacillus hwangdonensis</name>
    <dbReference type="NCBI Taxonomy" id="546108"/>
    <lineage>
        <taxon>Bacteria</taxon>
        <taxon>Bacillati</taxon>
        <taxon>Bacillota</taxon>
        <taxon>Bacilli</taxon>
        <taxon>Bacillales</taxon>
        <taxon>Bacillaceae</taxon>
        <taxon>Thalassobacillus</taxon>
    </lineage>
</organism>
<dbReference type="EMBL" id="JBHTKL010000006">
    <property type="protein sequence ID" value="MFD1020829.1"/>
    <property type="molecule type" value="Genomic_DNA"/>
</dbReference>
<accession>A0ABW3L887</accession>
<dbReference type="Pfam" id="PF00561">
    <property type="entry name" value="Abhydrolase_1"/>
    <property type="match status" value="1"/>
</dbReference>
<evidence type="ECO:0000259" key="3">
    <source>
        <dbReference type="Pfam" id="PF00561"/>
    </source>
</evidence>
<keyword evidence="2" id="KW-0472">Membrane</keyword>
<evidence type="ECO:0000313" key="5">
    <source>
        <dbReference type="Proteomes" id="UP001596990"/>
    </source>
</evidence>
<dbReference type="RefSeq" id="WP_386063201.1">
    <property type="nucleotide sequence ID" value="NZ_JBHTKL010000006.1"/>
</dbReference>
<dbReference type="Gene3D" id="3.40.50.1820">
    <property type="entry name" value="alpha/beta hydrolase"/>
    <property type="match status" value="1"/>
</dbReference>
<gene>
    <name evidence="4" type="ORF">ACFQ2J_16700</name>
</gene>
<feature type="transmembrane region" description="Helical" evidence="2">
    <location>
        <begin position="15"/>
        <end position="36"/>
    </location>
</feature>
<dbReference type="InterPro" id="IPR000073">
    <property type="entry name" value="AB_hydrolase_1"/>
</dbReference>
<dbReference type="Proteomes" id="UP001596990">
    <property type="component" value="Unassembled WGS sequence"/>
</dbReference>
<dbReference type="InterPro" id="IPR050266">
    <property type="entry name" value="AB_hydrolase_sf"/>
</dbReference>